<dbReference type="AlphaFoldDB" id="A0A1M3TTX5"/>
<dbReference type="Proteomes" id="UP000184063">
    <property type="component" value="Unassembled WGS sequence"/>
</dbReference>
<dbReference type="VEuPathDB" id="FungiDB:ASPFODRAFT_515216"/>
<accession>A0A1M3TTX5</accession>
<protein>
    <submittedName>
        <fullName evidence="1">Uncharacterized protein</fullName>
    </submittedName>
</protein>
<reference evidence="2" key="1">
    <citation type="journal article" date="2017" name="Genome Biol.">
        <title>Comparative genomics reveals high biological diversity and specific adaptations in the industrially and medically important fungal genus Aspergillus.</title>
        <authorList>
            <person name="de Vries R.P."/>
            <person name="Riley R."/>
            <person name="Wiebenga A."/>
            <person name="Aguilar-Osorio G."/>
            <person name="Amillis S."/>
            <person name="Uchima C.A."/>
            <person name="Anderluh G."/>
            <person name="Asadollahi M."/>
            <person name="Askin M."/>
            <person name="Barry K."/>
            <person name="Battaglia E."/>
            <person name="Bayram O."/>
            <person name="Benocci T."/>
            <person name="Braus-Stromeyer S.A."/>
            <person name="Caldana C."/>
            <person name="Canovas D."/>
            <person name="Cerqueira G.C."/>
            <person name="Chen F."/>
            <person name="Chen W."/>
            <person name="Choi C."/>
            <person name="Clum A."/>
            <person name="Dos Santos R.A."/>
            <person name="Damasio A.R."/>
            <person name="Diallinas G."/>
            <person name="Emri T."/>
            <person name="Fekete E."/>
            <person name="Flipphi M."/>
            <person name="Freyberg S."/>
            <person name="Gallo A."/>
            <person name="Gournas C."/>
            <person name="Habgood R."/>
            <person name="Hainaut M."/>
            <person name="Harispe M.L."/>
            <person name="Henrissat B."/>
            <person name="Hilden K.S."/>
            <person name="Hope R."/>
            <person name="Hossain A."/>
            <person name="Karabika E."/>
            <person name="Karaffa L."/>
            <person name="Karanyi Z."/>
            <person name="Krasevec N."/>
            <person name="Kuo A."/>
            <person name="Kusch H."/>
            <person name="LaButti K."/>
            <person name="Lagendijk E.L."/>
            <person name="Lapidus A."/>
            <person name="Levasseur A."/>
            <person name="Lindquist E."/>
            <person name="Lipzen A."/>
            <person name="Logrieco A.F."/>
            <person name="MacCabe A."/>
            <person name="Maekelae M.R."/>
            <person name="Malavazi I."/>
            <person name="Melin P."/>
            <person name="Meyer V."/>
            <person name="Mielnichuk N."/>
            <person name="Miskei M."/>
            <person name="Molnar A.P."/>
            <person name="Mule G."/>
            <person name="Ngan C.Y."/>
            <person name="Orejas M."/>
            <person name="Orosz E."/>
            <person name="Ouedraogo J.P."/>
            <person name="Overkamp K.M."/>
            <person name="Park H.-S."/>
            <person name="Perrone G."/>
            <person name="Piumi F."/>
            <person name="Punt P.J."/>
            <person name="Ram A.F."/>
            <person name="Ramon A."/>
            <person name="Rauscher S."/>
            <person name="Record E."/>
            <person name="Riano-Pachon D.M."/>
            <person name="Robert V."/>
            <person name="Roehrig J."/>
            <person name="Ruller R."/>
            <person name="Salamov A."/>
            <person name="Salih N.S."/>
            <person name="Samson R.A."/>
            <person name="Sandor E."/>
            <person name="Sanguinetti M."/>
            <person name="Schuetze T."/>
            <person name="Sepcic K."/>
            <person name="Shelest E."/>
            <person name="Sherlock G."/>
            <person name="Sophianopoulou V."/>
            <person name="Squina F.M."/>
            <person name="Sun H."/>
            <person name="Susca A."/>
            <person name="Todd R.B."/>
            <person name="Tsang A."/>
            <person name="Unkles S.E."/>
            <person name="van de Wiele N."/>
            <person name="van Rossen-Uffink D."/>
            <person name="Oliveira J.V."/>
            <person name="Vesth T.C."/>
            <person name="Visser J."/>
            <person name="Yu J.-H."/>
            <person name="Zhou M."/>
            <person name="Andersen M.R."/>
            <person name="Archer D.B."/>
            <person name="Baker S.E."/>
            <person name="Benoit I."/>
            <person name="Brakhage A.A."/>
            <person name="Braus G.H."/>
            <person name="Fischer R."/>
            <person name="Frisvad J.C."/>
            <person name="Goldman G.H."/>
            <person name="Houbraken J."/>
            <person name="Oakley B."/>
            <person name="Pocsi I."/>
            <person name="Scazzocchio C."/>
            <person name="Seiboth B."/>
            <person name="vanKuyk P.A."/>
            <person name="Wortman J."/>
            <person name="Dyer P.S."/>
            <person name="Grigoriev I.V."/>
        </authorList>
    </citation>
    <scope>NUCLEOTIDE SEQUENCE [LARGE SCALE GENOMIC DNA]</scope>
    <source>
        <strain evidence="2">CBS 106.47</strain>
    </source>
</reference>
<dbReference type="EMBL" id="KV878238">
    <property type="protein sequence ID" value="OJZ90054.1"/>
    <property type="molecule type" value="Genomic_DNA"/>
</dbReference>
<gene>
    <name evidence="1" type="ORF">ASPFODRAFT_515216</name>
</gene>
<name>A0A1M3TTX5_ASPLC</name>
<organism evidence="1 2">
    <name type="scientific">Aspergillus luchuensis (strain CBS 106.47)</name>
    <dbReference type="NCBI Taxonomy" id="1137211"/>
    <lineage>
        <taxon>Eukaryota</taxon>
        <taxon>Fungi</taxon>
        <taxon>Dikarya</taxon>
        <taxon>Ascomycota</taxon>
        <taxon>Pezizomycotina</taxon>
        <taxon>Eurotiomycetes</taxon>
        <taxon>Eurotiomycetidae</taxon>
        <taxon>Eurotiales</taxon>
        <taxon>Aspergillaceae</taxon>
        <taxon>Aspergillus</taxon>
        <taxon>Aspergillus subgen. Circumdati</taxon>
    </lineage>
</organism>
<evidence type="ECO:0000313" key="1">
    <source>
        <dbReference type="EMBL" id="OJZ90054.1"/>
    </source>
</evidence>
<sequence>MQGRIDLGKSDEATAQSGSVDELAGELIGCRCARSATSLQLPYSLSRLVPLQPCSLTCWLSIYRIMIASPHRHGFLPLGQGVPWSPYCFFVVSCFVFQQGRFATLGSCLSRTPAIIPPDQLHPNKLVPDDRMLCLAVGLHKWR</sequence>
<proteinExistence type="predicted"/>
<evidence type="ECO:0000313" key="2">
    <source>
        <dbReference type="Proteomes" id="UP000184063"/>
    </source>
</evidence>